<organism evidence="3 4">
    <name type="scientific">Desulfomicrobium baculatum (strain DSM 4028 / VKM B-1378 / X)</name>
    <name type="common">Desulfovibrio baculatus</name>
    <dbReference type="NCBI Taxonomy" id="525897"/>
    <lineage>
        <taxon>Bacteria</taxon>
        <taxon>Pseudomonadati</taxon>
        <taxon>Thermodesulfobacteriota</taxon>
        <taxon>Desulfovibrionia</taxon>
        <taxon>Desulfovibrionales</taxon>
        <taxon>Desulfomicrobiaceae</taxon>
        <taxon>Desulfomicrobium</taxon>
    </lineage>
</organism>
<dbReference type="PANTHER" id="PTHR34606">
    <property type="entry name" value="BON DOMAIN-CONTAINING PROTEIN"/>
    <property type="match status" value="1"/>
</dbReference>
<dbReference type="PANTHER" id="PTHR34606:SF15">
    <property type="entry name" value="BON DOMAIN-CONTAINING PROTEIN"/>
    <property type="match status" value="1"/>
</dbReference>
<feature type="domain" description="BON" evidence="2">
    <location>
        <begin position="188"/>
        <end position="255"/>
    </location>
</feature>
<gene>
    <name evidence="3" type="ordered locus">Dbac_2185</name>
</gene>
<dbReference type="InterPro" id="IPR007055">
    <property type="entry name" value="BON_dom"/>
</dbReference>
<dbReference type="KEGG" id="dba:Dbac_2185"/>
<dbReference type="STRING" id="525897.Dbac_2185"/>
<feature type="domain" description="BON" evidence="2">
    <location>
        <begin position="103"/>
        <end position="171"/>
    </location>
</feature>
<feature type="chain" id="PRO_5002979554" evidence="1">
    <location>
        <begin position="26"/>
        <end position="255"/>
    </location>
</feature>
<keyword evidence="1" id="KW-0732">Signal</keyword>
<dbReference type="InterPro" id="IPR014004">
    <property type="entry name" value="Transpt-assoc_nodulatn_dom_bac"/>
</dbReference>
<accession>C7LPP0</accession>
<dbReference type="Gene3D" id="3.30.1340.30">
    <property type="match status" value="3"/>
</dbReference>
<dbReference type="AlphaFoldDB" id="C7LPP0"/>
<dbReference type="HOGENOM" id="CLU_086605_0_0_7"/>
<dbReference type="Pfam" id="PF04972">
    <property type="entry name" value="BON"/>
    <property type="match status" value="3"/>
</dbReference>
<protein>
    <submittedName>
        <fullName evidence="3">Transport-associated</fullName>
    </submittedName>
</protein>
<feature type="domain" description="BON" evidence="2">
    <location>
        <begin position="28"/>
        <end position="96"/>
    </location>
</feature>
<reference evidence="3 4" key="1">
    <citation type="journal article" date="2009" name="Stand. Genomic Sci.">
        <title>Complete genome sequence of Desulfomicrobium baculatum type strain (X).</title>
        <authorList>
            <person name="Copeland A."/>
            <person name="Spring S."/>
            <person name="Goker M."/>
            <person name="Schneider S."/>
            <person name="Lapidus A."/>
            <person name="Del Rio T.G."/>
            <person name="Tice H."/>
            <person name="Cheng J.F."/>
            <person name="Chen F."/>
            <person name="Nolan M."/>
            <person name="Bruce D."/>
            <person name="Goodwin L."/>
            <person name="Pitluck S."/>
            <person name="Ivanova N."/>
            <person name="Mavrommatis K."/>
            <person name="Ovchinnikova G."/>
            <person name="Pati A."/>
            <person name="Chen A."/>
            <person name="Palaniappan K."/>
            <person name="Land M."/>
            <person name="Hauser L."/>
            <person name="Chang Y.J."/>
            <person name="Jeffries C.C."/>
            <person name="Meincke L."/>
            <person name="Sims D."/>
            <person name="Brettin T."/>
            <person name="Detter J.C."/>
            <person name="Han C."/>
            <person name="Chain P."/>
            <person name="Bristow J."/>
            <person name="Eisen J.A."/>
            <person name="Markowitz V."/>
            <person name="Hugenholtz P."/>
            <person name="Kyrpides N.C."/>
            <person name="Klenk H.P."/>
            <person name="Lucas S."/>
        </authorList>
    </citation>
    <scope>NUCLEOTIDE SEQUENCE [LARGE SCALE GENOMIC DNA]</scope>
    <source>
        <strain evidence="4">DSM 4028 / VKM B-1378 / X</strain>
    </source>
</reference>
<dbReference type="Proteomes" id="UP000002216">
    <property type="component" value="Chromosome"/>
</dbReference>
<evidence type="ECO:0000256" key="1">
    <source>
        <dbReference type="SAM" id="SignalP"/>
    </source>
</evidence>
<dbReference type="PROSITE" id="PS50914">
    <property type="entry name" value="BON"/>
    <property type="match status" value="3"/>
</dbReference>
<dbReference type="SMART" id="SM00749">
    <property type="entry name" value="BON"/>
    <property type="match status" value="3"/>
</dbReference>
<name>C7LPP0_DESBD</name>
<dbReference type="eggNOG" id="COG2823">
    <property type="taxonomic scope" value="Bacteria"/>
</dbReference>
<proteinExistence type="predicted"/>
<dbReference type="InterPro" id="IPR051686">
    <property type="entry name" value="Lipoprotein_DolP"/>
</dbReference>
<evidence type="ECO:0000313" key="3">
    <source>
        <dbReference type="EMBL" id="ACU90269.1"/>
    </source>
</evidence>
<keyword evidence="4" id="KW-1185">Reference proteome</keyword>
<evidence type="ECO:0000259" key="2">
    <source>
        <dbReference type="PROSITE" id="PS50914"/>
    </source>
</evidence>
<evidence type="ECO:0000313" key="4">
    <source>
        <dbReference type="Proteomes" id="UP000002216"/>
    </source>
</evidence>
<sequence>MKTTFLRSLLFAAAALLVLGMPLQAAESDRDIETSAKQSHVFKKYLQEDDIKIESKDGAVTMTGVVSGEYHKALAQETVANLPGVKSVDNKLELKSTPPSTNTDAWVLDNVVATLLFHRSVSPTTTQVDVKDGVVTLKGEASSQAQKELTTEYAMDVEGVKDVKNEMTVAKAQEKDNDTKQTFIETVDDASITAQVKMTLLYHRSTSALNTKVKTLDGVVTLTGEAKNAAEANLATKLASDVNGVKEVKNQMSVK</sequence>
<feature type="signal peptide" evidence="1">
    <location>
        <begin position="1"/>
        <end position="25"/>
    </location>
</feature>
<dbReference type="OrthoDB" id="8910395at2"/>
<dbReference type="EMBL" id="CP001629">
    <property type="protein sequence ID" value="ACU90269.1"/>
    <property type="molecule type" value="Genomic_DNA"/>
</dbReference>